<keyword evidence="1" id="KW-0472">Membrane</keyword>
<evidence type="ECO:0000256" key="1">
    <source>
        <dbReference type="SAM" id="Phobius"/>
    </source>
</evidence>
<dbReference type="PANTHER" id="PTHR38396:SF1">
    <property type="entry name" value="TRANSMEMBRANE PROTEIN"/>
    <property type="match status" value="1"/>
</dbReference>
<dbReference type="AlphaFoldDB" id="A0A2N9IHH2"/>
<protein>
    <submittedName>
        <fullName evidence="2">Uncharacterized protein</fullName>
    </submittedName>
</protein>
<name>A0A2N9IHH2_FAGSY</name>
<sequence length="105" mass="11612">MERTFVVIFFFWAVLTIITPTLILMSEKSKANLDSNGQNDEGMEVRRMLQYIEKHSRKIPIALAPKEAPTLAPAPAPAPAPEPALALKPALLARKATLTIFSKQQ</sequence>
<gene>
    <name evidence="2" type="ORF">FSB_LOCUS51432</name>
</gene>
<keyword evidence="1" id="KW-0812">Transmembrane</keyword>
<proteinExistence type="predicted"/>
<reference evidence="2" key="1">
    <citation type="submission" date="2018-02" db="EMBL/GenBank/DDBJ databases">
        <authorList>
            <person name="Cohen D.B."/>
            <person name="Kent A.D."/>
        </authorList>
    </citation>
    <scope>NUCLEOTIDE SEQUENCE</scope>
</reference>
<keyword evidence="1" id="KW-1133">Transmembrane helix</keyword>
<organism evidence="2">
    <name type="scientific">Fagus sylvatica</name>
    <name type="common">Beechnut</name>
    <dbReference type="NCBI Taxonomy" id="28930"/>
    <lineage>
        <taxon>Eukaryota</taxon>
        <taxon>Viridiplantae</taxon>
        <taxon>Streptophyta</taxon>
        <taxon>Embryophyta</taxon>
        <taxon>Tracheophyta</taxon>
        <taxon>Spermatophyta</taxon>
        <taxon>Magnoliopsida</taxon>
        <taxon>eudicotyledons</taxon>
        <taxon>Gunneridae</taxon>
        <taxon>Pentapetalae</taxon>
        <taxon>rosids</taxon>
        <taxon>fabids</taxon>
        <taxon>Fagales</taxon>
        <taxon>Fagaceae</taxon>
        <taxon>Fagus</taxon>
    </lineage>
</organism>
<evidence type="ECO:0000313" key="2">
    <source>
        <dbReference type="EMBL" id="SPD23550.1"/>
    </source>
</evidence>
<dbReference type="PANTHER" id="PTHR38396">
    <property type="entry name" value="TRANSMEMBRANE PROTEIN"/>
    <property type="match status" value="1"/>
</dbReference>
<feature type="transmembrane region" description="Helical" evidence="1">
    <location>
        <begin position="6"/>
        <end position="25"/>
    </location>
</feature>
<accession>A0A2N9IHH2</accession>
<dbReference type="EMBL" id="OIVN01005668">
    <property type="protein sequence ID" value="SPD23550.1"/>
    <property type="molecule type" value="Genomic_DNA"/>
</dbReference>